<dbReference type="Proteomes" id="UP000188354">
    <property type="component" value="Chromosome LG19"/>
</dbReference>
<dbReference type="GO" id="GO:0016020">
    <property type="term" value="C:membrane"/>
    <property type="evidence" value="ECO:0007669"/>
    <property type="project" value="InterPro"/>
</dbReference>
<sequence length="920" mass="105558">MGDEKKKKINGGIVKVEPKPKKGFSCKVIDLLEKLVVKLFYDSSIPHHYLDANFGPIFHETPPTINLPLKGYLPDCLNGEFVRVGPNPKFAPVAGYHWFDGDGMIHGLRIKDGKATYVSRFVRTSRLQQEEYFGSAKFMKIGDLKGIFGLLMVNINMLRNKLKVVDESYGRGTANTALIYHHGNLLALNEGDKPYAIKVFEDGDLQTLGMVDYDKRLAHPFTAHPKVDPFTGEMFTFGYSQTPPYVTYRVISEDGYMHDPVPITISDPVMMHDFAITENYAIFMDLPLYFRPKEMVKENKLIFSFDSTKKARFGVLPRYAKDEQHIRWFELPNCFIFHNANAWEEEDEVVLITCRIENPDLDMVNGAVKEKLDSFTNELYEMRFNIKTGQASQKKLSAPAVDFPRVNESYTGRKSYVHVVDAKTMSADPVAVVELPHRVPYGFHAFFVTEVSMKKEKLIGGVLASGFDETSCISRFQSHLYRKASPHKPSPYLIYKLRNYEELHTRCGPNTRAYTRSMMKIVNSENNGNAGMCKYLVCVPVNGLGNQMISIAATFLYAVLTDRVLLVRFGEDKYGLFCEPFLNSTWLLPKNFPFWNYKLVETYQSMLQKDKGNISKEDLPSTLFLNLQHTKNDHDKFFHCDHSQDLLQNVPLLILKSDQYFVPALFMNPSFNSEITKMFLERDTVFYHLGRYLFHPSNEAWGLISKFYQEHLSKADKRIGLQIRVFAPDSTPQQAVMDLLLSCTIKNKLLPELDTENSMPYSMKNKSIKVVLVTSLNPEYGENLRNMYENKATVTGEVIKVYQASHEEHQKHHDKMHNMKAWMEMYLLSLCDVLVTTSVSTFGYVAQSLGGLRPWLLYKLTNNETHFPACERDFSFEPCYHIPPKHYCNGNLIKDFVSTFLYLRGCKDFSDGVKLVNDTT</sequence>
<dbReference type="Pfam" id="PF03055">
    <property type="entry name" value="RPE65"/>
    <property type="match status" value="1"/>
</dbReference>
<protein>
    <submittedName>
        <fullName evidence="13">Uncharacterized protein</fullName>
    </submittedName>
</protein>
<keyword evidence="5" id="KW-0808">Transferase</keyword>
<evidence type="ECO:0000256" key="8">
    <source>
        <dbReference type="ARBA" id="ARBA00023004"/>
    </source>
</evidence>
<dbReference type="InterPro" id="IPR004294">
    <property type="entry name" value="Carotenoid_Oase"/>
</dbReference>
<dbReference type="InterPro" id="IPR004938">
    <property type="entry name" value="XG_FTase"/>
</dbReference>
<comment type="similarity">
    <text evidence="2">Belongs to the carotenoid oxygenase family.</text>
</comment>
<dbReference type="GO" id="GO:0008107">
    <property type="term" value="F:galactoside 2-alpha-L-fucosyltransferase activity"/>
    <property type="evidence" value="ECO:0007669"/>
    <property type="project" value="InterPro"/>
</dbReference>
<keyword evidence="11" id="KW-0961">Cell wall biogenesis/degradation</keyword>
<evidence type="ECO:0000313" key="13">
    <source>
        <dbReference type="EMBL" id="OIV92562.1"/>
    </source>
</evidence>
<dbReference type="FunFam" id="3.40.50.11340:FF:000005">
    <property type="entry name" value="Galactoside 2-alpha-L-fucosyltransferase"/>
    <property type="match status" value="1"/>
</dbReference>
<proteinExistence type="inferred from homology"/>
<gene>
    <name evidence="13" type="ORF">TanjilG_02325</name>
</gene>
<evidence type="ECO:0000256" key="6">
    <source>
        <dbReference type="ARBA" id="ARBA00022723"/>
    </source>
</evidence>
<keyword evidence="7" id="KW-0223">Dioxygenase</keyword>
<organism evidence="13 14">
    <name type="scientific">Lupinus angustifolius</name>
    <name type="common">Narrow-leaved blue lupine</name>
    <dbReference type="NCBI Taxonomy" id="3871"/>
    <lineage>
        <taxon>Eukaryota</taxon>
        <taxon>Viridiplantae</taxon>
        <taxon>Streptophyta</taxon>
        <taxon>Embryophyta</taxon>
        <taxon>Tracheophyta</taxon>
        <taxon>Spermatophyta</taxon>
        <taxon>Magnoliopsida</taxon>
        <taxon>eudicotyledons</taxon>
        <taxon>Gunneridae</taxon>
        <taxon>Pentapetalae</taxon>
        <taxon>rosids</taxon>
        <taxon>fabids</taxon>
        <taxon>Fabales</taxon>
        <taxon>Fabaceae</taxon>
        <taxon>Papilionoideae</taxon>
        <taxon>50 kb inversion clade</taxon>
        <taxon>genistoids sensu lato</taxon>
        <taxon>core genistoids</taxon>
        <taxon>Genisteae</taxon>
        <taxon>Lupinus</taxon>
    </lineage>
</organism>
<evidence type="ECO:0000256" key="4">
    <source>
        <dbReference type="ARBA" id="ARBA00022676"/>
    </source>
</evidence>
<dbReference type="STRING" id="3871.A0A4P1QQV0"/>
<evidence type="ECO:0000256" key="10">
    <source>
        <dbReference type="ARBA" id="ARBA00023180"/>
    </source>
</evidence>
<comment type="cofactor">
    <cofactor evidence="12">
        <name>Fe(2+)</name>
        <dbReference type="ChEBI" id="CHEBI:29033"/>
    </cofactor>
    <text evidence="12">Binds 1 Fe(2+) ion per subunit.</text>
</comment>
<dbReference type="GO" id="GO:0005794">
    <property type="term" value="C:Golgi apparatus"/>
    <property type="evidence" value="ECO:0007669"/>
    <property type="project" value="UniProtKB-SubCell"/>
</dbReference>
<dbReference type="GO" id="GO:0046872">
    <property type="term" value="F:metal ion binding"/>
    <property type="evidence" value="ECO:0007669"/>
    <property type="project" value="UniProtKB-KW"/>
</dbReference>
<reference evidence="13 14" key="1">
    <citation type="journal article" date="2017" name="Plant Biotechnol. J.">
        <title>A comprehensive draft genome sequence for lupin (Lupinus angustifolius), an emerging health food: insights into plant-microbe interactions and legume evolution.</title>
        <authorList>
            <person name="Hane J.K."/>
            <person name="Ming Y."/>
            <person name="Kamphuis L.G."/>
            <person name="Nelson M.N."/>
            <person name="Garg G."/>
            <person name="Atkins C.A."/>
            <person name="Bayer P.E."/>
            <person name="Bravo A."/>
            <person name="Bringans S."/>
            <person name="Cannon S."/>
            <person name="Edwards D."/>
            <person name="Foley R."/>
            <person name="Gao L.L."/>
            <person name="Harrison M.J."/>
            <person name="Huang W."/>
            <person name="Hurgobin B."/>
            <person name="Li S."/>
            <person name="Liu C.W."/>
            <person name="McGrath A."/>
            <person name="Morahan G."/>
            <person name="Murray J."/>
            <person name="Weller J."/>
            <person name="Jian J."/>
            <person name="Singh K.B."/>
        </authorList>
    </citation>
    <scope>NUCLEOTIDE SEQUENCE [LARGE SCALE GENOMIC DNA]</scope>
    <source>
        <strain evidence="14">cv. Tanjil</strain>
        <tissue evidence="13">Whole plant</tissue>
    </source>
</reference>
<feature type="binding site" evidence="12">
    <location>
        <position position="224"/>
    </location>
    <ligand>
        <name>Fe cation</name>
        <dbReference type="ChEBI" id="CHEBI:24875"/>
        <note>catalytic</note>
    </ligand>
</feature>
<dbReference type="Gramene" id="OIV92562">
    <property type="protein sequence ID" value="OIV92562"/>
    <property type="gene ID" value="TanjilG_02325"/>
</dbReference>
<dbReference type="AlphaFoldDB" id="A0A4P1QQV0"/>
<dbReference type="Pfam" id="PF03254">
    <property type="entry name" value="XG_FTase"/>
    <property type="match status" value="1"/>
</dbReference>
<comment type="subcellular location">
    <subcellularLocation>
        <location evidence="1">Golgi apparatus</location>
    </subcellularLocation>
</comment>
<keyword evidence="7" id="KW-0560">Oxidoreductase</keyword>
<evidence type="ECO:0000256" key="9">
    <source>
        <dbReference type="ARBA" id="ARBA00023034"/>
    </source>
</evidence>
<evidence type="ECO:0000256" key="1">
    <source>
        <dbReference type="ARBA" id="ARBA00004555"/>
    </source>
</evidence>
<keyword evidence="10" id="KW-0325">Glycoprotein</keyword>
<feature type="binding site" evidence="12">
    <location>
        <position position="338"/>
    </location>
    <ligand>
        <name>Fe cation</name>
        <dbReference type="ChEBI" id="CHEBI:24875"/>
        <note>catalytic</note>
    </ligand>
</feature>
<evidence type="ECO:0000256" key="12">
    <source>
        <dbReference type="PIRSR" id="PIRSR604294-1"/>
    </source>
</evidence>
<accession>A0A4P1QQV0</accession>
<comment type="similarity">
    <text evidence="3">Belongs to the glycosyltransferase 37 family.</text>
</comment>
<evidence type="ECO:0000256" key="11">
    <source>
        <dbReference type="ARBA" id="ARBA00023316"/>
    </source>
</evidence>
<evidence type="ECO:0000256" key="3">
    <source>
        <dbReference type="ARBA" id="ARBA00010481"/>
    </source>
</evidence>
<keyword evidence="4" id="KW-0328">Glycosyltransferase</keyword>
<keyword evidence="8 12" id="KW-0408">Iron</keyword>
<dbReference type="GO" id="GO:0071555">
    <property type="term" value="P:cell wall organization"/>
    <property type="evidence" value="ECO:0007669"/>
    <property type="project" value="UniProtKB-KW"/>
</dbReference>
<evidence type="ECO:0000313" key="14">
    <source>
        <dbReference type="Proteomes" id="UP000188354"/>
    </source>
</evidence>
<name>A0A4P1QQV0_LUPAN</name>
<dbReference type="Gene3D" id="3.40.50.11340">
    <property type="match status" value="1"/>
</dbReference>
<keyword evidence="6 12" id="KW-0479">Metal-binding</keyword>
<dbReference type="PANTHER" id="PTHR31889">
    <property type="entry name" value="FUCOSYLTRANSFERASE 2-RELATED"/>
    <property type="match status" value="1"/>
</dbReference>
<feature type="binding site" evidence="12">
    <location>
        <position position="272"/>
    </location>
    <ligand>
        <name>Fe cation</name>
        <dbReference type="ChEBI" id="CHEBI:24875"/>
        <note>catalytic</note>
    </ligand>
</feature>
<keyword evidence="9" id="KW-0333">Golgi apparatus</keyword>
<dbReference type="GO" id="GO:0009969">
    <property type="term" value="P:xyloglucan biosynthetic process"/>
    <property type="evidence" value="ECO:0007669"/>
    <property type="project" value="TreeGrafter"/>
</dbReference>
<dbReference type="PANTHER" id="PTHR31889:SF57">
    <property type="entry name" value="FUCOSYLTRANSFERASE"/>
    <property type="match status" value="1"/>
</dbReference>
<evidence type="ECO:0000256" key="7">
    <source>
        <dbReference type="ARBA" id="ARBA00022964"/>
    </source>
</evidence>
<dbReference type="GO" id="GO:0016702">
    <property type="term" value="F:oxidoreductase activity, acting on single donors with incorporation of molecular oxygen, incorporation of two atoms of oxygen"/>
    <property type="evidence" value="ECO:0007669"/>
    <property type="project" value="InterPro"/>
</dbReference>
<evidence type="ECO:0000256" key="2">
    <source>
        <dbReference type="ARBA" id="ARBA00006787"/>
    </source>
</evidence>
<keyword evidence="14" id="KW-1185">Reference proteome</keyword>
<dbReference type="GO" id="GO:0042546">
    <property type="term" value="P:cell wall biogenesis"/>
    <property type="evidence" value="ECO:0007669"/>
    <property type="project" value="InterPro"/>
</dbReference>
<dbReference type="EMBL" id="CM007379">
    <property type="protein sequence ID" value="OIV92562.1"/>
    <property type="molecule type" value="Genomic_DNA"/>
</dbReference>
<evidence type="ECO:0000256" key="5">
    <source>
        <dbReference type="ARBA" id="ARBA00022679"/>
    </source>
</evidence>
<dbReference type="Gene3D" id="3.40.50.11350">
    <property type="match status" value="1"/>
</dbReference>